<comment type="caution">
    <text evidence="1">The sequence shown here is derived from an EMBL/GenBank/DDBJ whole genome shotgun (WGS) entry which is preliminary data.</text>
</comment>
<gene>
    <name evidence="1" type="ORF">RV15_GL003431</name>
</gene>
<accession>A0AA91GBG2</accession>
<proteinExistence type="predicted"/>
<dbReference type="Proteomes" id="UP000183039">
    <property type="component" value="Unassembled WGS sequence"/>
</dbReference>
<sequence length="40" mass="5138">MVTFIYYPSLKEWEEKYEDYQENKTVQINWLNKLKNYFLK</sequence>
<organism evidence="1 2">
    <name type="scientific">Enterococcus silesiacus</name>
    <dbReference type="NCBI Taxonomy" id="332949"/>
    <lineage>
        <taxon>Bacteria</taxon>
        <taxon>Bacillati</taxon>
        <taxon>Bacillota</taxon>
        <taxon>Bacilli</taxon>
        <taxon>Lactobacillales</taxon>
        <taxon>Enterococcaceae</taxon>
        <taxon>Enterococcus</taxon>
    </lineage>
</organism>
<dbReference type="AlphaFoldDB" id="A0AA91GBG2"/>
<reference evidence="1 2" key="1">
    <citation type="submission" date="2014-12" db="EMBL/GenBank/DDBJ databases">
        <title>Draft genome sequences of 29 type strains of Enterococci.</title>
        <authorList>
            <person name="Zhong Z."/>
            <person name="Sun Z."/>
            <person name="Liu W."/>
            <person name="Zhang W."/>
            <person name="Zhang H."/>
        </authorList>
    </citation>
    <scope>NUCLEOTIDE SEQUENCE [LARGE SCALE GENOMIC DNA]</scope>
    <source>
        <strain evidence="1 2">DSM 22801</strain>
    </source>
</reference>
<protein>
    <submittedName>
        <fullName evidence="1">Uncharacterized protein</fullName>
    </submittedName>
</protein>
<evidence type="ECO:0000313" key="1">
    <source>
        <dbReference type="EMBL" id="OJG92046.1"/>
    </source>
</evidence>
<evidence type="ECO:0000313" key="2">
    <source>
        <dbReference type="Proteomes" id="UP000183039"/>
    </source>
</evidence>
<name>A0AA91GBG2_9ENTE</name>
<dbReference type="EMBL" id="JXLC01000008">
    <property type="protein sequence ID" value="OJG92046.1"/>
    <property type="molecule type" value="Genomic_DNA"/>
</dbReference>